<evidence type="ECO:0008006" key="3">
    <source>
        <dbReference type="Google" id="ProtNLM"/>
    </source>
</evidence>
<reference evidence="1 2" key="1">
    <citation type="submission" date="2024-10" db="EMBL/GenBank/DDBJ databases">
        <authorList>
            <person name="Kim D."/>
        </authorList>
    </citation>
    <scope>NUCLEOTIDE SEQUENCE [LARGE SCALE GENOMIC DNA]</scope>
    <source>
        <strain evidence="1">BH-2024</strain>
    </source>
</reference>
<name>A0ABD2L3H4_9BILA</name>
<dbReference type="EMBL" id="JBICBT010000558">
    <property type="protein sequence ID" value="KAL3109708.1"/>
    <property type="molecule type" value="Genomic_DNA"/>
</dbReference>
<gene>
    <name evidence="1" type="ORF">niasHT_018119</name>
</gene>
<organism evidence="1 2">
    <name type="scientific">Heterodera trifolii</name>
    <dbReference type="NCBI Taxonomy" id="157864"/>
    <lineage>
        <taxon>Eukaryota</taxon>
        <taxon>Metazoa</taxon>
        <taxon>Ecdysozoa</taxon>
        <taxon>Nematoda</taxon>
        <taxon>Chromadorea</taxon>
        <taxon>Rhabditida</taxon>
        <taxon>Tylenchina</taxon>
        <taxon>Tylenchomorpha</taxon>
        <taxon>Tylenchoidea</taxon>
        <taxon>Heteroderidae</taxon>
        <taxon>Heteroderinae</taxon>
        <taxon>Heterodera</taxon>
    </lineage>
</organism>
<evidence type="ECO:0000313" key="2">
    <source>
        <dbReference type="Proteomes" id="UP001620626"/>
    </source>
</evidence>
<dbReference type="Proteomes" id="UP001620626">
    <property type="component" value="Unassembled WGS sequence"/>
</dbReference>
<sequence length="192" mass="21356">MTSITIKFGPLRRLPISKLSELICLHFVANVFHGQLREWASKKDRDPTALIRFVSEPEKKIRGIEVTLEKWLNNCSKAFPELKASKFRPIIFEIIPPGPLEKLGTEIAKAFENIRAVKIHGLHRTIRTSHIIAGDRTAEEIGKRCEAEIILAENCLGLSDLLGKTAFGREVKEVIVCVGTSDLDIDTSDAAG</sequence>
<dbReference type="AlphaFoldDB" id="A0ABD2L3H4"/>
<protein>
    <recommendedName>
        <fullName evidence="3">THUMP domain-containing protein</fullName>
    </recommendedName>
</protein>
<evidence type="ECO:0000313" key="1">
    <source>
        <dbReference type="EMBL" id="KAL3109708.1"/>
    </source>
</evidence>
<proteinExistence type="predicted"/>
<comment type="caution">
    <text evidence="1">The sequence shown here is derived from an EMBL/GenBank/DDBJ whole genome shotgun (WGS) entry which is preliminary data.</text>
</comment>
<keyword evidence="2" id="KW-1185">Reference proteome</keyword>
<accession>A0ABD2L3H4</accession>